<keyword evidence="3 5" id="KW-1133">Transmembrane helix</keyword>
<accession>A0A5C6MBY8</accession>
<dbReference type="GO" id="GO:0030026">
    <property type="term" value="P:intracellular manganese ion homeostasis"/>
    <property type="evidence" value="ECO:0007669"/>
    <property type="project" value="InterPro"/>
</dbReference>
<sequence>MLQKITLAEKINILRAGVMGANDGIISISGIVLGVAGASVNNFGIFIAGIAGMFAGMFAMAAGEYVSVNTQKDTEKAATDVQAKNIKTHFNDEKNDLVAYYQKQGISEDVAVDIADELMKKDAVLVTVKEKYGIDPDHYTNPWHAAVASMLLFPVGAALPLLAITLFSKQIRISMTIMAVIFSLILTGYVSATLGNSSRKLAIMRNVISGLLTMAMTYFIGHLFA</sequence>
<keyword evidence="2 5" id="KW-0812">Transmembrane</keyword>
<dbReference type="EMBL" id="SRRQ01000001">
    <property type="protein sequence ID" value="TWW11877.1"/>
    <property type="molecule type" value="Genomic_DNA"/>
</dbReference>
<comment type="caution">
    <text evidence="6">The sequence shown here is derived from an EMBL/GenBank/DDBJ whole genome shotgun (WGS) entry which is preliminary data.</text>
</comment>
<dbReference type="InterPro" id="IPR008217">
    <property type="entry name" value="Ccc1_fam"/>
</dbReference>
<feature type="transmembrane region" description="Helical" evidence="5">
    <location>
        <begin position="12"/>
        <end position="37"/>
    </location>
</feature>
<evidence type="ECO:0000256" key="2">
    <source>
        <dbReference type="ARBA" id="ARBA00022692"/>
    </source>
</evidence>
<feature type="transmembrane region" description="Helical" evidence="5">
    <location>
        <begin position="43"/>
        <end position="62"/>
    </location>
</feature>
<dbReference type="RefSeq" id="WP_146302255.1">
    <property type="nucleotide sequence ID" value="NZ_JANXKU010000001.1"/>
</dbReference>
<dbReference type="CDD" id="cd02432">
    <property type="entry name" value="Nodulin-21_like_1"/>
    <property type="match status" value="1"/>
</dbReference>
<feature type="transmembrane region" description="Helical" evidence="5">
    <location>
        <begin position="173"/>
        <end position="194"/>
    </location>
</feature>
<dbReference type="Proteomes" id="UP000321659">
    <property type="component" value="Unassembled WGS sequence"/>
</dbReference>
<comment type="subcellular location">
    <subcellularLocation>
        <location evidence="1">Endomembrane system</location>
        <topology evidence="1">Multi-pass membrane protein</topology>
    </subcellularLocation>
</comment>
<protein>
    <submittedName>
        <fullName evidence="6">Membrane protein</fullName>
    </submittedName>
</protein>
<evidence type="ECO:0000313" key="7">
    <source>
        <dbReference type="Proteomes" id="UP000321659"/>
    </source>
</evidence>
<feature type="transmembrane region" description="Helical" evidence="5">
    <location>
        <begin position="206"/>
        <end position="224"/>
    </location>
</feature>
<dbReference type="Pfam" id="PF01988">
    <property type="entry name" value="VIT1"/>
    <property type="match status" value="1"/>
</dbReference>
<gene>
    <name evidence="6" type="ORF">LABALGLTS371_00880</name>
</gene>
<evidence type="ECO:0000313" key="6">
    <source>
        <dbReference type="EMBL" id="TWW11877.1"/>
    </source>
</evidence>
<evidence type="ECO:0000256" key="5">
    <source>
        <dbReference type="SAM" id="Phobius"/>
    </source>
</evidence>
<reference evidence="6 7" key="1">
    <citation type="submission" date="2019-04" db="EMBL/GenBank/DDBJ databases">
        <title>In vitro growth and metabolic characteristics of meat-borne Lactobacillus algidus strains.</title>
        <authorList>
            <person name="Sade E."/>
            <person name="Per J."/>
            <person name="Tytti H."/>
            <person name="Johanna B.K."/>
        </authorList>
    </citation>
    <scope>NUCLEOTIDE SEQUENCE [LARGE SCALE GENOMIC DNA]</scope>
    <source>
        <strain evidence="6 7">LTS37-1</strain>
    </source>
</reference>
<evidence type="ECO:0000256" key="4">
    <source>
        <dbReference type="ARBA" id="ARBA00023136"/>
    </source>
</evidence>
<dbReference type="GO" id="GO:0012505">
    <property type="term" value="C:endomembrane system"/>
    <property type="evidence" value="ECO:0007669"/>
    <property type="project" value="UniProtKB-SubCell"/>
</dbReference>
<organism evidence="6 7">
    <name type="scientific">Dellaglioa algida</name>
    <dbReference type="NCBI Taxonomy" id="105612"/>
    <lineage>
        <taxon>Bacteria</taxon>
        <taxon>Bacillati</taxon>
        <taxon>Bacillota</taxon>
        <taxon>Bacilli</taxon>
        <taxon>Lactobacillales</taxon>
        <taxon>Lactobacillaceae</taxon>
        <taxon>Dellaglioa</taxon>
    </lineage>
</organism>
<keyword evidence="4 5" id="KW-0472">Membrane</keyword>
<proteinExistence type="predicted"/>
<evidence type="ECO:0000256" key="1">
    <source>
        <dbReference type="ARBA" id="ARBA00004127"/>
    </source>
</evidence>
<evidence type="ECO:0000256" key="3">
    <source>
        <dbReference type="ARBA" id="ARBA00022989"/>
    </source>
</evidence>
<name>A0A5C6MBY8_9LACO</name>
<dbReference type="AlphaFoldDB" id="A0A5C6MBY8"/>
<dbReference type="GO" id="GO:0005384">
    <property type="term" value="F:manganese ion transmembrane transporter activity"/>
    <property type="evidence" value="ECO:0007669"/>
    <property type="project" value="InterPro"/>
</dbReference>
<feature type="transmembrane region" description="Helical" evidence="5">
    <location>
        <begin position="145"/>
        <end position="167"/>
    </location>
</feature>
<dbReference type="PANTHER" id="PTHR31851">
    <property type="entry name" value="FE(2+)/MN(2+) TRANSPORTER PCL1"/>
    <property type="match status" value="1"/>
</dbReference>